<keyword evidence="2" id="KW-1185">Reference proteome</keyword>
<dbReference type="EMBL" id="MU250568">
    <property type="protein sequence ID" value="KAG7440663.1"/>
    <property type="molecule type" value="Genomic_DNA"/>
</dbReference>
<gene>
    <name evidence="1" type="ORF">BT62DRAFT_1080677</name>
</gene>
<sequence>MCEQATSLAQWKRCLAVPSSWKKYVRGSDTCKQAGLPRVLPDVVRTTSIHSEQTKEGFITLERQSLPLFLREDAGSLYDRRPSVPSPTLAATKAYRATFNRPSSRPFESLERQVICAASFLGSACAISSTSHILLYFLDAVSDEANSYKYDLI</sequence>
<accession>A0A9P7VHH0</accession>
<reference evidence="1" key="1">
    <citation type="submission" date="2020-11" db="EMBL/GenBank/DDBJ databases">
        <title>Adaptations for nitrogen fixation in a non-lichenized fungal sporocarp promotes dispersal by wood-feeding termites.</title>
        <authorList>
            <consortium name="DOE Joint Genome Institute"/>
            <person name="Koch R.A."/>
            <person name="Yoon G."/>
            <person name="Arayal U."/>
            <person name="Lail K."/>
            <person name="Amirebrahimi M."/>
            <person name="Labutti K."/>
            <person name="Lipzen A."/>
            <person name="Riley R."/>
            <person name="Barry K."/>
            <person name="Henrissat B."/>
            <person name="Grigoriev I.V."/>
            <person name="Herr J.R."/>
            <person name="Aime M.C."/>
        </authorList>
    </citation>
    <scope>NUCLEOTIDE SEQUENCE</scope>
    <source>
        <strain evidence="1">MCA 3950</strain>
    </source>
</reference>
<organism evidence="1 2">
    <name type="scientific">Guyanagaster necrorhizus</name>
    <dbReference type="NCBI Taxonomy" id="856835"/>
    <lineage>
        <taxon>Eukaryota</taxon>
        <taxon>Fungi</taxon>
        <taxon>Dikarya</taxon>
        <taxon>Basidiomycota</taxon>
        <taxon>Agaricomycotina</taxon>
        <taxon>Agaricomycetes</taxon>
        <taxon>Agaricomycetidae</taxon>
        <taxon>Agaricales</taxon>
        <taxon>Marasmiineae</taxon>
        <taxon>Physalacriaceae</taxon>
        <taxon>Guyanagaster</taxon>
    </lineage>
</organism>
<dbReference type="GeneID" id="66101894"/>
<evidence type="ECO:0000313" key="2">
    <source>
        <dbReference type="Proteomes" id="UP000812287"/>
    </source>
</evidence>
<protein>
    <submittedName>
        <fullName evidence="1">Uncharacterized protein</fullName>
    </submittedName>
</protein>
<evidence type="ECO:0000313" key="1">
    <source>
        <dbReference type="EMBL" id="KAG7440663.1"/>
    </source>
</evidence>
<comment type="caution">
    <text evidence="1">The sequence shown here is derived from an EMBL/GenBank/DDBJ whole genome shotgun (WGS) entry which is preliminary data.</text>
</comment>
<name>A0A9P7VHH0_9AGAR</name>
<dbReference type="RefSeq" id="XP_043034163.1">
    <property type="nucleotide sequence ID" value="XM_043179600.1"/>
</dbReference>
<dbReference type="AlphaFoldDB" id="A0A9P7VHH0"/>
<proteinExistence type="predicted"/>
<dbReference type="Proteomes" id="UP000812287">
    <property type="component" value="Unassembled WGS sequence"/>
</dbReference>